<reference evidence="2" key="1">
    <citation type="submission" date="2023-07" db="EMBL/GenBank/DDBJ databases">
        <title>Novel Mycoplasma species identified in domestic and wild animals.</title>
        <authorList>
            <person name="Volokhov D.V."/>
            <person name="Furtak V.A."/>
            <person name="Zagorodnyaya T.A."/>
        </authorList>
    </citation>
    <scope>NUCLEOTIDE SEQUENCE [LARGE SCALE GENOMIC DNA]</scope>
    <source>
        <strain evidence="2">92-19</strain>
    </source>
</reference>
<dbReference type="Proteomes" id="UP001209076">
    <property type="component" value="Unassembled WGS sequence"/>
</dbReference>
<dbReference type="RefSeq" id="WP_262096410.1">
    <property type="nucleotide sequence ID" value="NZ_JAOEGN010000009.1"/>
</dbReference>
<name>A0ABT2PZK1_9MOLU</name>
<protein>
    <submittedName>
        <fullName evidence="1">Uncharacterized protein</fullName>
    </submittedName>
</protein>
<evidence type="ECO:0000313" key="2">
    <source>
        <dbReference type="Proteomes" id="UP001209076"/>
    </source>
</evidence>
<accession>A0ABT2PZK1</accession>
<keyword evidence="2" id="KW-1185">Reference proteome</keyword>
<dbReference type="EMBL" id="JAOEGN010000009">
    <property type="protein sequence ID" value="MCU0105142.1"/>
    <property type="molecule type" value="Genomic_DNA"/>
</dbReference>
<proteinExistence type="predicted"/>
<evidence type="ECO:0000313" key="1">
    <source>
        <dbReference type="EMBL" id="MCU0105142.1"/>
    </source>
</evidence>
<sequence>MKILMAYSILLLSLLGYWLFKPTELEDYFLIEEPDEYETYAADLGYEGTLPYLAYDLLSHHEAESYVISLQNVDFTWPSSQPYTYARDWGRYDDIDWDSKPTFSLEGHLFKSKQNTYFLVFTYRYDHAALGHLVHHFELNTSETLGYEFKTHIGQLSYRDKLYGSHILYGETETLPTPITNSPHASYFEGVILYEITDIPNDFLQLRFNVYEQQDVLTTIRLGFNSFTHREKPFIPQSLELTYFLEDN</sequence>
<comment type="caution">
    <text evidence="1">The sequence shown here is derived from an EMBL/GenBank/DDBJ whole genome shotgun (WGS) entry which is preliminary data.</text>
</comment>
<organism evidence="1 2">
    <name type="scientific">Paracholeplasma vituli</name>
    <dbReference type="NCBI Taxonomy" id="69473"/>
    <lineage>
        <taxon>Bacteria</taxon>
        <taxon>Bacillati</taxon>
        <taxon>Mycoplasmatota</taxon>
        <taxon>Mollicutes</taxon>
        <taxon>Acholeplasmatales</taxon>
        <taxon>Acholeplasmataceae</taxon>
        <taxon>Paracholeplasma</taxon>
    </lineage>
</organism>
<gene>
    <name evidence="1" type="ORF">N7603_05680</name>
</gene>